<dbReference type="EMBL" id="LMVO01000046">
    <property type="protein sequence ID" value="PAV08580.1"/>
    <property type="molecule type" value="Genomic_DNA"/>
</dbReference>
<sequence length="406" mass="45877">MSRLEELCPDGVEYNRQQILRPESNSITCKKYLLSDLAKAFRGGYITKNSHPSGEIPVILGGQEPAYFIDTSNHSGEVVVIARSGASAGYVSYWNQPIFITDGFGYDANSNIILPKYLYYILKNRENELNQTKRGAGVPHVSGEKLSKLEFSIPPLEIQSEIVRILDAFSELKGELKGELNAELKARKKQYEYYCKKIICSAKTAKNIKIRELGQWSGGITPSMNNQEYWTNGTIPWISSKDMKSAFLVDTQEHISEVALKNTSIKLYPKDIVTVVVRSGILKHTFPVAFIPFETTINQDLKALIPNKNVLPKYAYYVLVTYAEDIRNKSKKQGGTVDSLDISKFMDYIVPLPDIDEQKEIIHILENFSSLSNSITSGLPAEIEAREKQYEYYRDLLLTFKPKVTA</sequence>
<keyword evidence="3" id="KW-0238">DNA-binding</keyword>
<feature type="domain" description="Type I restriction modification DNA specificity" evidence="4">
    <location>
        <begin position="205"/>
        <end position="385"/>
    </location>
</feature>
<dbReference type="InterPro" id="IPR000055">
    <property type="entry name" value="Restrct_endonuc_typeI_TRD"/>
</dbReference>
<reference evidence="5 6" key="1">
    <citation type="journal article" date="2017" name="BMC Genomics">
        <title>Genomic analysis of methanogenic archaea reveals a shift towards energy conservation.</title>
        <authorList>
            <person name="Gilmore S.P."/>
            <person name="Henske J.K."/>
            <person name="Sexton J.A."/>
            <person name="Solomon K.V."/>
            <person name="Seppala S."/>
            <person name="Yoo J.I."/>
            <person name="Huyett L.M."/>
            <person name="Pressman A."/>
            <person name="Cogan J.Z."/>
            <person name="Kivenson V."/>
            <person name="Peng X."/>
            <person name="Tan Y."/>
            <person name="Valentine D.L."/>
            <person name="O'Malley M.A."/>
        </authorList>
    </citation>
    <scope>NUCLEOTIDE SEQUENCE [LARGE SCALE GENOMIC DNA]</scope>
    <source>
        <strain evidence="5 6">XII</strain>
    </source>
</reference>
<dbReference type="RefSeq" id="WP_095642608.1">
    <property type="nucleotide sequence ID" value="NZ_LMVO01000046.1"/>
</dbReference>
<dbReference type="Pfam" id="PF01420">
    <property type="entry name" value="Methylase_S"/>
    <property type="match status" value="2"/>
</dbReference>
<dbReference type="CDD" id="cd17291">
    <property type="entry name" value="RMtype1_S_MgeORF438P-TRD-CR_like"/>
    <property type="match status" value="1"/>
</dbReference>
<dbReference type="SUPFAM" id="SSF116734">
    <property type="entry name" value="DNA methylase specificity domain"/>
    <property type="match status" value="2"/>
</dbReference>
<gene>
    <name evidence="5" type="ORF">ASJ83_03230</name>
</gene>
<name>A0AAX0Q641_9EURY</name>
<dbReference type="PANTHER" id="PTHR43140:SF1">
    <property type="entry name" value="TYPE I RESTRICTION ENZYME ECOKI SPECIFICITY SUBUNIT"/>
    <property type="match status" value="1"/>
</dbReference>
<keyword evidence="2" id="KW-0680">Restriction system</keyword>
<feature type="domain" description="Type I restriction modification DNA specificity" evidence="4">
    <location>
        <begin position="30"/>
        <end position="185"/>
    </location>
</feature>
<evidence type="ECO:0000256" key="2">
    <source>
        <dbReference type="ARBA" id="ARBA00022747"/>
    </source>
</evidence>
<dbReference type="GO" id="GO:0003677">
    <property type="term" value="F:DNA binding"/>
    <property type="evidence" value="ECO:0007669"/>
    <property type="project" value="UniProtKB-KW"/>
</dbReference>
<accession>A0AAX0Q641</accession>
<protein>
    <recommendedName>
        <fullName evidence="4">Type I restriction modification DNA specificity domain-containing protein</fullName>
    </recommendedName>
</protein>
<evidence type="ECO:0000256" key="1">
    <source>
        <dbReference type="ARBA" id="ARBA00010923"/>
    </source>
</evidence>
<keyword evidence="6" id="KW-1185">Reference proteome</keyword>
<dbReference type="InterPro" id="IPR051212">
    <property type="entry name" value="Type-I_RE_S_subunit"/>
</dbReference>
<comment type="similarity">
    <text evidence="1">Belongs to the type-I restriction system S methylase family.</text>
</comment>
<dbReference type="Gene3D" id="1.10.287.1120">
    <property type="entry name" value="Bipartite methylase S protein"/>
    <property type="match status" value="2"/>
</dbReference>
<dbReference type="InterPro" id="IPR044946">
    <property type="entry name" value="Restrct_endonuc_typeI_TRD_sf"/>
</dbReference>
<dbReference type="AlphaFoldDB" id="A0AAX0Q641"/>
<comment type="caution">
    <text evidence="5">The sequence shown here is derived from an EMBL/GenBank/DDBJ whole genome shotgun (WGS) entry which is preliminary data.</text>
</comment>
<dbReference type="Gene3D" id="3.90.220.20">
    <property type="entry name" value="DNA methylase specificity domains"/>
    <property type="match status" value="2"/>
</dbReference>
<dbReference type="PANTHER" id="PTHR43140">
    <property type="entry name" value="TYPE-1 RESTRICTION ENZYME ECOKI SPECIFICITY PROTEIN"/>
    <property type="match status" value="1"/>
</dbReference>
<evidence type="ECO:0000313" key="6">
    <source>
        <dbReference type="Proteomes" id="UP000243820"/>
    </source>
</evidence>
<dbReference type="Proteomes" id="UP000243820">
    <property type="component" value="Unassembled WGS sequence"/>
</dbReference>
<evidence type="ECO:0000313" key="5">
    <source>
        <dbReference type="EMBL" id="PAV08580.1"/>
    </source>
</evidence>
<dbReference type="GO" id="GO:0009307">
    <property type="term" value="P:DNA restriction-modification system"/>
    <property type="evidence" value="ECO:0007669"/>
    <property type="project" value="UniProtKB-KW"/>
</dbReference>
<evidence type="ECO:0000259" key="4">
    <source>
        <dbReference type="Pfam" id="PF01420"/>
    </source>
</evidence>
<organism evidence="5 6">
    <name type="scientific">Methanocorpusculum parvum</name>
    <dbReference type="NCBI Taxonomy" id="2193"/>
    <lineage>
        <taxon>Archaea</taxon>
        <taxon>Methanobacteriati</taxon>
        <taxon>Methanobacteriota</taxon>
        <taxon>Stenosarchaea group</taxon>
        <taxon>Methanomicrobia</taxon>
        <taxon>Methanomicrobiales</taxon>
        <taxon>Methanocorpusculaceae</taxon>
        <taxon>Methanocorpusculum</taxon>
    </lineage>
</organism>
<proteinExistence type="inferred from homology"/>
<evidence type="ECO:0000256" key="3">
    <source>
        <dbReference type="ARBA" id="ARBA00023125"/>
    </source>
</evidence>
<dbReference type="CDD" id="cd17249">
    <property type="entry name" value="RMtype1_S_EcoR124I-TRD2-CR2_like"/>
    <property type="match status" value="1"/>
</dbReference>